<feature type="compositionally biased region" description="Low complexity" evidence="2">
    <location>
        <begin position="490"/>
        <end position="501"/>
    </location>
</feature>
<feature type="region of interest" description="Disordered" evidence="2">
    <location>
        <begin position="489"/>
        <end position="565"/>
    </location>
</feature>
<dbReference type="OrthoDB" id="5365701at2759"/>
<dbReference type="AlphaFoldDB" id="A0A9P4JT33"/>
<evidence type="ECO:0000256" key="1">
    <source>
        <dbReference type="SAM" id="Coils"/>
    </source>
</evidence>
<comment type="caution">
    <text evidence="3">The sequence shown here is derived from an EMBL/GenBank/DDBJ whole genome shotgun (WGS) entry which is preliminary data.</text>
</comment>
<name>A0A9P4JT33_9PLEO</name>
<evidence type="ECO:0000313" key="4">
    <source>
        <dbReference type="Proteomes" id="UP000799536"/>
    </source>
</evidence>
<feature type="coiled-coil region" evidence="1">
    <location>
        <begin position="301"/>
        <end position="363"/>
    </location>
</feature>
<dbReference type="Proteomes" id="UP000799536">
    <property type="component" value="Unassembled WGS sequence"/>
</dbReference>
<dbReference type="EMBL" id="ML993925">
    <property type="protein sequence ID" value="KAF2202759.1"/>
    <property type="molecule type" value="Genomic_DNA"/>
</dbReference>
<keyword evidence="4" id="KW-1185">Reference proteome</keyword>
<proteinExistence type="predicted"/>
<evidence type="ECO:0000256" key="2">
    <source>
        <dbReference type="SAM" id="MobiDB-lite"/>
    </source>
</evidence>
<sequence>MDPLAAASAVIAISGRCVRTARALYDLRTKYKDASITISAIYSESTVISTSLGHIHMLISKNSESLRTTLRDRPELSVTFDQALTGCVLVYSVLDDEVTKLYSGIGKEGVASVRTRMKFLWKEEGMKDILMQIRGQQTALGLLIQALQMSSLAEISKLLRNNTTVLQAVAQKSSKFRQANPRVKAPSSVFELAIDDFTSLYSYDSSATSTNFAFDDDIINSQAYRRALHSSRSPVNLSIVQEQSETSSGSATVVDKPSITESDKWKIPIGVRLKLSIEEIDSLLAKMEEMALTQPKVGLELEKVLEEYNVLKGKYNRVKQLYFELAETKETNLKQIQILNAEIERLKNENEELLASNLHHDAQNQKHHEDLERAKQHFDRMGLARKNLVESYNKVVKLKDERIEQLESFNKKDKDLIVRFQKSDEEKSTTIGVLAKRLEDLESAHQTCPGRINEFEDHIKELMADHRIKEEELNRYKAFDPILEQLRALSPSSSSPSTSVPRLAPPASPSTPIRRPALPVIPGSSNAIPLRAPSENPIKSVPRMSPQPSSSTSIQCPSLPTSPST</sequence>
<organism evidence="3 4">
    <name type="scientific">Delitschia confertaspora ATCC 74209</name>
    <dbReference type="NCBI Taxonomy" id="1513339"/>
    <lineage>
        <taxon>Eukaryota</taxon>
        <taxon>Fungi</taxon>
        <taxon>Dikarya</taxon>
        <taxon>Ascomycota</taxon>
        <taxon>Pezizomycotina</taxon>
        <taxon>Dothideomycetes</taxon>
        <taxon>Pleosporomycetidae</taxon>
        <taxon>Pleosporales</taxon>
        <taxon>Delitschiaceae</taxon>
        <taxon>Delitschia</taxon>
    </lineage>
</organism>
<reference evidence="3" key="1">
    <citation type="journal article" date="2020" name="Stud. Mycol.">
        <title>101 Dothideomycetes genomes: a test case for predicting lifestyles and emergence of pathogens.</title>
        <authorList>
            <person name="Haridas S."/>
            <person name="Albert R."/>
            <person name="Binder M."/>
            <person name="Bloem J."/>
            <person name="Labutti K."/>
            <person name="Salamov A."/>
            <person name="Andreopoulos B."/>
            <person name="Baker S."/>
            <person name="Barry K."/>
            <person name="Bills G."/>
            <person name="Bluhm B."/>
            <person name="Cannon C."/>
            <person name="Castanera R."/>
            <person name="Culley D."/>
            <person name="Daum C."/>
            <person name="Ezra D."/>
            <person name="Gonzalez J."/>
            <person name="Henrissat B."/>
            <person name="Kuo A."/>
            <person name="Liang C."/>
            <person name="Lipzen A."/>
            <person name="Lutzoni F."/>
            <person name="Magnuson J."/>
            <person name="Mondo S."/>
            <person name="Nolan M."/>
            <person name="Ohm R."/>
            <person name="Pangilinan J."/>
            <person name="Park H.-J."/>
            <person name="Ramirez L."/>
            <person name="Alfaro M."/>
            <person name="Sun H."/>
            <person name="Tritt A."/>
            <person name="Yoshinaga Y."/>
            <person name="Zwiers L.-H."/>
            <person name="Turgeon B."/>
            <person name="Goodwin S."/>
            <person name="Spatafora J."/>
            <person name="Crous P."/>
            <person name="Grigoriev I."/>
        </authorList>
    </citation>
    <scope>NUCLEOTIDE SEQUENCE</scope>
    <source>
        <strain evidence="3">ATCC 74209</strain>
    </source>
</reference>
<keyword evidence="1" id="KW-0175">Coiled coil</keyword>
<feature type="compositionally biased region" description="Polar residues" evidence="2">
    <location>
        <begin position="546"/>
        <end position="565"/>
    </location>
</feature>
<gene>
    <name evidence="3" type="ORF">GQ43DRAFT_462125</name>
</gene>
<evidence type="ECO:0000313" key="3">
    <source>
        <dbReference type="EMBL" id="KAF2202759.1"/>
    </source>
</evidence>
<accession>A0A9P4JT33</accession>
<protein>
    <submittedName>
        <fullName evidence="3">Uncharacterized protein</fullName>
    </submittedName>
</protein>